<evidence type="ECO:0000256" key="5">
    <source>
        <dbReference type="ARBA" id="ARBA00022989"/>
    </source>
</evidence>
<dbReference type="OrthoDB" id="2419613at2759"/>
<dbReference type="InterPro" id="IPR006593">
    <property type="entry name" value="Cyt_b561/ferric_Rdtase_TM"/>
</dbReference>
<reference evidence="10 11" key="1">
    <citation type="journal article" date="2018" name="Sci. Rep.">
        <title>Genomic signatures of local adaptation to the degree of environmental predictability in rotifers.</title>
        <authorList>
            <person name="Franch-Gras L."/>
            <person name="Hahn C."/>
            <person name="Garcia-Roger E.M."/>
            <person name="Carmona M.J."/>
            <person name="Serra M."/>
            <person name="Gomez A."/>
        </authorList>
    </citation>
    <scope>NUCLEOTIDE SEQUENCE [LARGE SCALE GENOMIC DNA]</scope>
    <source>
        <strain evidence="10">HYR1</strain>
    </source>
</reference>
<gene>
    <name evidence="10" type="ORF">BpHYR1_010307</name>
</gene>
<dbReference type="SMART" id="SM00664">
    <property type="entry name" value="DoH"/>
    <property type="match status" value="1"/>
</dbReference>
<dbReference type="PROSITE" id="PS50836">
    <property type="entry name" value="DOMON"/>
    <property type="match status" value="1"/>
</dbReference>
<dbReference type="PANTHER" id="PTHR46902">
    <property type="entry name" value="DOMON DOMAIN-CONTAINING PROTEIN FRRS1L"/>
    <property type="match status" value="1"/>
</dbReference>
<feature type="transmembrane region" description="Helical" evidence="8">
    <location>
        <begin position="427"/>
        <end position="446"/>
    </location>
</feature>
<dbReference type="CDD" id="cd09628">
    <property type="entry name" value="DOMON_SDR_2_like"/>
    <property type="match status" value="1"/>
</dbReference>
<dbReference type="InterPro" id="IPR005018">
    <property type="entry name" value="DOMON_domain"/>
</dbReference>
<evidence type="ECO:0000313" key="11">
    <source>
        <dbReference type="Proteomes" id="UP000276133"/>
    </source>
</evidence>
<organism evidence="10 11">
    <name type="scientific">Brachionus plicatilis</name>
    <name type="common">Marine rotifer</name>
    <name type="synonym">Brachionus muelleri</name>
    <dbReference type="NCBI Taxonomy" id="10195"/>
    <lineage>
        <taxon>Eukaryota</taxon>
        <taxon>Metazoa</taxon>
        <taxon>Spiralia</taxon>
        <taxon>Gnathifera</taxon>
        <taxon>Rotifera</taxon>
        <taxon>Eurotatoria</taxon>
        <taxon>Monogononta</taxon>
        <taxon>Pseudotrocha</taxon>
        <taxon>Ploima</taxon>
        <taxon>Brachionidae</taxon>
        <taxon>Brachionus</taxon>
    </lineage>
</organism>
<sequence>MEFISKFASVEQIKELTPRYNYFKSYHVRFRKSMLDPKNWPINIKVRRYYEPKKKDDEDSRQVKSKGPYRVGTRPTQGNRGGIIGRPSQRPEASSANGKRKSDEISEESNDESLNEGVSKKATQFDTNEENGENVTEATEPILLGDWNCDLNRKRKFDIIFKKFINDNDLVSCTTLFYNQYITIYNIMEKYKNNSCQKSSDGSNKTDYFNCLFNAKNDTPIDTTGCDKQFGCFRQPSGCDGKNCDYFVSWKNEGDSINFIMSTRASSNNAYLAIGFSKDSTMGDDSVVICFNERINSNDIQLFYNFDSYSDILDLDRPNLGLSELKISQEDNFLSCSFRREKFLDFKDYFDLNKPYYLLIAKGQATLENSKFVPEYHGENRLKSSSPIDFTQTESASVSSSSINLVKAHGRFSEFNMAKYGSIKSSIMAFSWMFLSTLGILFARYYKYLGKNKTLCGVQIWFVFHRPLMLATNWKWTSSQVKINFAHSIIGILTIGISVIQPIFGALRPDKDSPNRPIFNWLHRIFDVSITLATKFFLQNNFWGIMIGWLSWLIILIILLEFTDYKILLNNRLESYDVDNHMK</sequence>
<comment type="caution">
    <text evidence="10">The sequence shown here is derived from an EMBL/GenBank/DDBJ whole genome shotgun (WGS) entry which is preliminary data.</text>
</comment>
<evidence type="ECO:0000256" key="1">
    <source>
        <dbReference type="ARBA" id="ARBA00004370"/>
    </source>
</evidence>
<protein>
    <submittedName>
        <fullName evidence="10">Ferric-chelate reductase 1-like protein</fullName>
    </submittedName>
</protein>
<dbReference type="Gene3D" id="1.20.120.1770">
    <property type="match status" value="1"/>
</dbReference>
<comment type="subcellular location">
    <subcellularLocation>
        <location evidence="1">Membrane</location>
    </subcellularLocation>
</comment>
<evidence type="ECO:0000259" key="9">
    <source>
        <dbReference type="PROSITE" id="PS50836"/>
    </source>
</evidence>
<dbReference type="InterPro" id="IPR042789">
    <property type="entry name" value="FRRS1L"/>
</dbReference>
<dbReference type="AlphaFoldDB" id="A0A3M7T817"/>
<dbReference type="CDD" id="cd08760">
    <property type="entry name" value="Cyt_b561_FRRS1_like"/>
    <property type="match status" value="1"/>
</dbReference>
<feature type="transmembrane region" description="Helical" evidence="8">
    <location>
        <begin position="542"/>
        <end position="562"/>
    </location>
</feature>
<dbReference type="PANTHER" id="PTHR46902:SF1">
    <property type="entry name" value="DOMON DOMAIN-CONTAINING PROTEIN FRRS1L"/>
    <property type="match status" value="1"/>
</dbReference>
<accession>A0A3M7T817</accession>
<dbReference type="GO" id="GO:0099072">
    <property type="term" value="P:regulation of postsynaptic membrane neurotransmitter receptor levels"/>
    <property type="evidence" value="ECO:0007669"/>
    <property type="project" value="TreeGrafter"/>
</dbReference>
<dbReference type="Pfam" id="PF03351">
    <property type="entry name" value="DOMON"/>
    <property type="match status" value="1"/>
</dbReference>
<proteinExistence type="predicted"/>
<evidence type="ECO:0000256" key="4">
    <source>
        <dbReference type="ARBA" id="ARBA00022982"/>
    </source>
</evidence>
<dbReference type="Proteomes" id="UP000276133">
    <property type="component" value="Unassembled WGS sequence"/>
</dbReference>
<evidence type="ECO:0000313" key="10">
    <source>
        <dbReference type="EMBL" id="RNA44203.1"/>
    </source>
</evidence>
<feature type="transmembrane region" description="Helical" evidence="8">
    <location>
        <begin position="485"/>
        <end position="504"/>
    </location>
</feature>
<dbReference type="GO" id="GO:1900449">
    <property type="term" value="P:regulation of glutamate receptor signaling pathway"/>
    <property type="evidence" value="ECO:0007669"/>
    <property type="project" value="InterPro"/>
</dbReference>
<evidence type="ECO:0000256" key="6">
    <source>
        <dbReference type="ARBA" id="ARBA00023136"/>
    </source>
</evidence>
<keyword evidence="3 8" id="KW-0812">Transmembrane</keyword>
<evidence type="ECO:0000256" key="7">
    <source>
        <dbReference type="SAM" id="MobiDB-lite"/>
    </source>
</evidence>
<feature type="domain" description="DOMON" evidence="9">
    <location>
        <begin position="244"/>
        <end position="363"/>
    </location>
</feature>
<keyword evidence="2" id="KW-0813">Transport</keyword>
<keyword evidence="4" id="KW-0249">Electron transport</keyword>
<keyword evidence="5 8" id="KW-1133">Transmembrane helix</keyword>
<dbReference type="EMBL" id="REGN01000136">
    <property type="protein sequence ID" value="RNA44203.1"/>
    <property type="molecule type" value="Genomic_DNA"/>
</dbReference>
<evidence type="ECO:0000256" key="8">
    <source>
        <dbReference type="SAM" id="Phobius"/>
    </source>
</evidence>
<keyword evidence="11" id="KW-1185">Reference proteome</keyword>
<feature type="compositionally biased region" description="Basic and acidic residues" evidence="7">
    <location>
        <begin position="52"/>
        <end position="62"/>
    </location>
</feature>
<name>A0A3M7T817_BRAPC</name>
<feature type="compositionally biased region" description="Acidic residues" evidence="7">
    <location>
        <begin position="105"/>
        <end position="114"/>
    </location>
</feature>
<feature type="region of interest" description="Disordered" evidence="7">
    <location>
        <begin position="52"/>
        <end position="137"/>
    </location>
</feature>
<dbReference type="STRING" id="10195.A0A3M7T817"/>
<evidence type="ECO:0000256" key="3">
    <source>
        <dbReference type="ARBA" id="ARBA00022692"/>
    </source>
</evidence>
<dbReference type="GO" id="GO:0016020">
    <property type="term" value="C:membrane"/>
    <property type="evidence" value="ECO:0007669"/>
    <property type="project" value="UniProtKB-SubCell"/>
</dbReference>
<dbReference type="SMART" id="SM00665">
    <property type="entry name" value="B561"/>
    <property type="match status" value="1"/>
</dbReference>
<keyword evidence="6 8" id="KW-0472">Membrane</keyword>
<evidence type="ECO:0000256" key="2">
    <source>
        <dbReference type="ARBA" id="ARBA00022448"/>
    </source>
</evidence>